<dbReference type="InterPro" id="IPR009936">
    <property type="entry name" value="DUF1468"/>
</dbReference>
<evidence type="ECO:0000313" key="4">
    <source>
        <dbReference type="EMBL" id="TRW45880.1"/>
    </source>
</evidence>
<feature type="transmembrane region" description="Helical" evidence="2">
    <location>
        <begin position="40"/>
        <end position="62"/>
    </location>
</feature>
<feature type="domain" description="DUF1468" evidence="3">
    <location>
        <begin position="44"/>
        <end position="181"/>
    </location>
</feature>
<reference evidence="4 5" key="1">
    <citation type="submission" date="2019-07" db="EMBL/GenBank/DDBJ databases">
        <title>Georgenia wutianyii sp. nov. and Georgenia *** sp. nov. isolated from plateau pika (Ochotona curzoniae) in the Qinghai-Tibet plateau of China.</title>
        <authorList>
            <person name="Tian Z."/>
        </authorList>
    </citation>
    <scope>NUCLEOTIDE SEQUENCE [LARGE SCALE GENOMIC DNA]</scope>
    <source>
        <strain evidence="4 5">Z446</strain>
    </source>
</reference>
<dbReference type="Proteomes" id="UP000318693">
    <property type="component" value="Unassembled WGS sequence"/>
</dbReference>
<keyword evidence="5" id="KW-1185">Reference proteome</keyword>
<feature type="transmembrane region" description="Helical" evidence="2">
    <location>
        <begin position="74"/>
        <end position="97"/>
    </location>
</feature>
<protein>
    <submittedName>
        <fullName evidence="4">Tripartite tricarboxylate transporter TctB family protein</fullName>
    </submittedName>
</protein>
<evidence type="ECO:0000256" key="2">
    <source>
        <dbReference type="SAM" id="Phobius"/>
    </source>
</evidence>
<proteinExistence type="predicted"/>
<organism evidence="4 5">
    <name type="scientific">Georgenia yuyongxinii</name>
    <dbReference type="NCBI Taxonomy" id="2589797"/>
    <lineage>
        <taxon>Bacteria</taxon>
        <taxon>Bacillati</taxon>
        <taxon>Actinomycetota</taxon>
        <taxon>Actinomycetes</taxon>
        <taxon>Micrococcales</taxon>
        <taxon>Bogoriellaceae</taxon>
        <taxon>Georgenia</taxon>
    </lineage>
</organism>
<comment type="caution">
    <text evidence="4">The sequence shown here is derived from an EMBL/GenBank/DDBJ whole genome shotgun (WGS) entry which is preliminary data.</text>
</comment>
<evidence type="ECO:0000259" key="3">
    <source>
        <dbReference type="Pfam" id="PF07331"/>
    </source>
</evidence>
<dbReference type="Pfam" id="PF07331">
    <property type="entry name" value="TctB"/>
    <property type="match status" value="1"/>
</dbReference>
<accession>A0A552WSR2</accession>
<keyword evidence="2" id="KW-1133">Transmembrane helix</keyword>
<sequence length="181" mass="19355">MEQVTTPPTAGHREPEPAEPAPEETHVAEEKHVAPASRRLELLIAVLAVALAVVVLVLSQGIESRVDSGGLAPSWWPAVLAGSALAISLALLVLAVVRPPGEREDIQSGTREGWYRVLISSALSVLFLVVWEPVGFIIACPIYLAGLLATYGLRSRGLVIFPVAVTALIYVLFDLILRVPL</sequence>
<keyword evidence="2" id="KW-0812">Transmembrane</keyword>
<dbReference type="EMBL" id="VJXR01000016">
    <property type="protein sequence ID" value="TRW45880.1"/>
    <property type="molecule type" value="Genomic_DNA"/>
</dbReference>
<evidence type="ECO:0000256" key="1">
    <source>
        <dbReference type="SAM" id="MobiDB-lite"/>
    </source>
</evidence>
<feature type="transmembrane region" description="Helical" evidence="2">
    <location>
        <begin position="157"/>
        <end position="177"/>
    </location>
</feature>
<keyword evidence="2" id="KW-0472">Membrane</keyword>
<feature type="region of interest" description="Disordered" evidence="1">
    <location>
        <begin position="1"/>
        <end position="27"/>
    </location>
</feature>
<feature type="transmembrane region" description="Helical" evidence="2">
    <location>
        <begin position="117"/>
        <end position="145"/>
    </location>
</feature>
<gene>
    <name evidence="4" type="ORF">FJ693_07670</name>
</gene>
<dbReference type="AlphaFoldDB" id="A0A552WSR2"/>
<name>A0A552WSR2_9MICO</name>
<dbReference type="RefSeq" id="WP_143417942.1">
    <property type="nucleotide sequence ID" value="NZ_VJXR01000016.1"/>
</dbReference>
<evidence type="ECO:0000313" key="5">
    <source>
        <dbReference type="Proteomes" id="UP000318693"/>
    </source>
</evidence>